<protein>
    <recommendedName>
        <fullName evidence="3">ArsR family transcriptional regulator</fullName>
    </recommendedName>
</protein>
<dbReference type="Proteomes" id="UP000587586">
    <property type="component" value="Unassembled WGS sequence"/>
</dbReference>
<dbReference type="EMBL" id="BLXZ01000003">
    <property type="protein sequence ID" value="GFO67894.1"/>
    <property type="molecule type" value="Genomic_DNA"/>
</dbReference>
<reference evidence="2" key="1">
    <citation type="submission" date="2020-06" db="EMBL/GenBank/DDBJ databases">
        <title>Draft genomic sequecing of Geomonas sp. Red745.</title>
        <authorList>
            <person name="Itoh H."/>
            <person name="Xu Z.X."/>
            <person name="Ushijima N."/>
            <person name="Masuda Y."/>
            <person name="Shiratori Y."/>
            <person name="Senoo K."/>
        </authorList>
    </citation>
    <scope>NUCLEOTIDE SEQUENCE [LARGE SCALE GENOMIC DNA]</scope>
    <source>
        <strain evidence="2">Red745</strain>
    </source>
</reference>
<comment type="caution">
    <text evidence="1">The sequence shown here is derived from an EMBL/GenBank/DDBJ whole genome shotgun (WGS) entry which is preliminary data.</text>
</comment>
<accession>A0A6V8N7H5</accession>
<sequence>MPFSDTLTEHRRLIILRALENPKIGPSCNDSILTTICNEFGCRSSRDQVKTAVTWLEEQDLVKYKVQDSGTYIVTVTQRGAEAATGILTVPGVKRPAPGDLHG</sequence>
<evidence type="ECO:0000313" key="1">
    <source>
        <dbReference type="EMBL" id="GFO67894.1"/>
    </source>
</evidence>
<dbReference type="AlphaFoldDB" id="A0A6V8N7H5"/>
<keyword evidence="2" id="KW-1185">Reference proteome</keyword>
<gene>
    <name evidence="1" type="ORF">GMLC_14730</name>
</gene>
<organism evidence="1 2">
    <name type="scientific">Geomonas limicola</name>
    <dbReference type="NCBI Taxonomy" id="2740186"/>
    <lineage>
        <taxon>Bacteria</taxon>
        <taxon>Pseudomonadati</taxon>
        <taxon>Thermodesulfobacteriota</taxon>
        <taxon>Desulfuromonadia</taxon>
        <taxon>Geobacterales</taxon>
        <taxon>Geobacteraceae</taxon>
        <taxon>Geomonas</taxon>
    </lineage>
</organism>
<dbReference type="RefSeq" id="WP_183360436.1">
    <property type="nucleotide sequence ID" value="NZ_BLXZ01000003.1"/>
</dbReference>
<proteinExistence type="predicted"/>
<evidence type="ECO:0008006" key="3">
    <source>
        <dbReference type="Google" id="ProtNLM"/>
    </source>
</evidence>
<evidence type="ECO:0000313" key="2">
    <source>
        <dbReference type="Proteomes" id="UP000587586"/>
    </source>
</evidence>
<name>A0A6V8N7H5_9BACT</name>